<protein>
    <submittedName>
        <fullName evidence="3">Cytochrome P450</fullName>
    </submittedName>
</protein>
<dbReference type="InterPro" id="IPR001128">
    <property type="entry name" value="Cyt_P450"/>
</dbReference>
<dbReference type="InterPro" id="IPR036396">
    <property type="entry name" value="Cyt_P450_sf"/>
</dbReference>
<evidence type="ECO:0000313" key="4">
    <source>
        <dbReference type="Proteomes" id="UP001596058"/>
    </source>
</evidence>
<sequence>MPSKTTPRHQFPFWGTTLTDPPPEFARLRREEPVALVELPTGDHAWLVTGYHEVRQVLSDQRFSRAAAAAPGAPRLRPVPPDATSILSLDPPEHSRLRALVAYAFTARKIAGLRPRIQELTDTLLDELVAKGSPGDLAQGFAIPLSMAVICDVLGVPGDDREQFRQSVDTALSLVPSDAGKLVAARTALHDYLASLVSAKRLEFSGDVLSVLASDHDGERLTFEELLTFGSTLLTAGYHTVAAAIVNGTLALLLRPAELTRLRESPQLITTAVEELLRFTPGAVSGGTIRVAIEDVELGGVTIRRGEAVIPSTTSANRDRCAFSDPDSLVLDRPFDRGNVSHVAFGHGVHHCLGANLARLEMRVAIGSLVRRLPGLSLAVPVDELAWNPNTMIRTLSAMPVTWQRAATEE</sequence>
<evidence type="ECO:0000256" key="1">
    <source>
        <dbReference type="ARBA" id="ARBA00010617"/>
    </source>
</evidence>
<dbReference type="CDD" id="cd11031">
    <property type="entry name" value="Cyp158A-like"/>
    <property type="match status" value="1"/>
</dbReference>
<dbReference type="InterPro" id="IPR002397">
    <property type="entry name" value="Cyt_P450_B"/>
</dbReference>
<dbReference type="PANTHER" id="PTHR46696:SF1">
    <property type="entry name" value="CYTOCHROME P450 YJIB-RELATED"/>
    <property type="match status" value="1"/>
</dbReference>
<dbReference type="PRINTS" id="PR00385">
    <property type="entry name" value="P450"/>
</dbReference>
<keyword evidence="2" id="KW-0560">Oxidoreductase</keyword>
<reference evidence="4" key="1">
    <citation type="journal article" date="2019" name="Int. J. Syst. Evol. Microbiol.">
        <title>The Global Catalogue of Microorganisms (GCM) 10K type strain sequencing project: providing services to taxonomists for standard genome sequencing and annotation.</title>
        <authorList>
            <consortium name="The Broad Institute Genomics Platform"/>
            <consortium name="The Broad Institute Genome Sequencing Center for Infectious Disease"/>
            <person name="Wu L."/>
            <person name="Ma J."/>
        </authorList>
    </citation>
    <scope>NUCLEOTIDE SEQUENCE [LARGE SCALE GENOMIC DNA]</scope>
    <source>
        <strain evidence="4">CCUG 53903</strain>
    </source>
</reference>
<dbReference type="SUPFAM" id="SSF48264">
    <property type="entry name" value="Cytochrome P450"/>
    <property type="match status" value="1"/>
</dbReference>
<keyword evidence="2" id="KW-0408">Iron</keyword>
<proteinExistence type="inferred from homology"/>
<dbReference type="Proteomes" id="UP001596058">
    <property type="component" value="Unassembled WGS sequence"/>
</dbReference>
<gene>
    <name evidence="3" type="ORF">ACFPZ3_29115</name>
</gene>
<dbReference type="EMBL" id="JBHSPA010000031">
    <property type="protein sequence ID" value="MFC5827943.1"/>
    <property type="molecule type" value="Genomic_DNA"/>
</dbReference>
<keyword evidence="2" id="KW-0349">Heme</keyword>
<keyword evidence="4" id="KW-1185">Reference proteome</keyword>
<dbReference type="PROSITE" id="PS00086">
    <property type="entry name" value="CYTOCHROME_P450"/>
    <property type="match status" value="1"/>
</dbReference>
<keyword evidence="2" id="KW-0479">Metal-binding</keyword>
<dbReference type="Pfam" id="PF00067">
    <property type="entry name" value="p450"/>
    <property type="match status" value="1"/>
</dbReference>
<dbReference type="PRINTS" id="PR00359">
    <property type="entry name" value="BP450"/>
</dbReference>
<name>A0ABW1CUF6_9ACTN</name>
<keyword evidence="2" id="KW-0503">Monooxygenase</keyword>
<accession>A0ABW1CUF6</accession>
<dbReference type="PANTHER" id="PTHR46696">
    <property type="entry name" value="P450, PUTATIVE (EUROFUNG)-RELATED"/>
    <property type="match status" value="1"/>
</dbReference>
<organism evidence="3 4">
    <name type="scientific">Nonomuraea insulae</name>
    <dbReference type="NCBI Taxonomy" id="1616787"/>
    <lineage>
        <taxon>Bacteria</taxon>
        <taxon>Bacillati</taxon>
        <taxon>Actinomycetota</taxon>
        <taxon>Actinomycetes</taxon>
        <taxon>Streptosporangiales</taxon>
        <taxon>Streptosporangiaceae</taxon>
        <taxon>Nonomuraea</taxon>
    </lineage>
</organism>
<comment type="similarity">
    <text evidence="1 2">Belongs to the cytochrome P450 family.</text>
</comment>
<dbReference type="Gene3D" id="1.10.630.10">
    <property type="entry name" value="Cytochrome P450"/>
    <property type="match status" value="1"/>
</dbReference>
<comment type="caution">
    <text evidence="3">The sequence shown here is derived from an EMBL/GenBank/DDBJ whole genome shotgun (WGS) entry which is preliminary data.</text>
</comment>
<evidence type="ECO:0000256" key="2">
    <source>
        <dbReference type="RuleBase" id="RU000461"/>
    </source>
</evidence>
<evidence type="ECO:0000313" key="3">
    <source>
        <dbReference type="EMBL" id="MFC5827943.1"/>
    </source>
</evidence>
<dbReference type="InterPro" id="IPR017972">
    <property type="entry name" value="Cyt_P450_CS"/>
</dbReference>
<dbReference type="RefSeq" id="WP_379517443.1">
    <property type="nucleotide sequence ID" value="NZ_JBHSPA010000031.1"/>
</dbReference>